<dbReference type="OrthoDB" id="7872013at2"/>
<keyword evidence="8" id="KW-1185">Reference proteome</keyword>
<evidence type="ECO:0000256" key="2">
    <source>
        <dbReference type="ARBA" id="ARBA00022692"/>
    </source>
</evidence>
<keyword evidence="3 5" id="KW-1133">Transmembrane helix</keyword>
<feature type="transmembrane region" description="Helical" evidence="5">
    <location>
        <begin position="70"/>
        <end position="91"/>
    </location>
</feature>
<feature type="transmembrane region" description="Helical" evidence="5">
    <location>
        <begin position="130"/>
        <end position="151"/>
    </location>
</feature>
<dbReference type="AlphaFoldDB" id="A0A225NQW8"/>
<reference evidence="7 8" key="1">
    <citation type="submission" date="2013-04" db="EMBL/GenBank/DDBJ databases">
        <title>Oceanicola sp. 22II1-22F33 Genome Sequencing.</title>
        <authorList>
            <person name="Lai Q."/>
            <person name="Li G."/>
            <person name="Shao Z."/>
        </authorList>
    </citation>
    <scope>NUCLEOTIDE SEQUENCE [LARGE SCALE GENOMIC DNA]</scope>
    <source>
        <strain evidence="7 8">22II1-22F33</strain>
    </source>
</reference>
<comment type="caution">
    <text evidence="7">The sequence shown here is derived from an EMBL/GenBank/DDBJ whole genome shotgun (WGS) entry which is preliminary data.</text>
</comment>
<feature type="transmembrane region" description="Helical" evidence="5">
    <location>
        <begin position="163"/>
        <end position="186"/>
    </location>
</feature>
<dbReference type="EMBL" id="AQQR01000001">
    <property type="protein sequence ID" value="OWU77273.1"/>
    <property type="molecule type" value="Genomic_DNA"/>
</dbReference>
<evidence type="ECO:0000256" key="5">
    <source>
        <dbReference type="SAM" id="Phobius"/>
    </source>
</evidence>
<evidence type="ECO:0000256" key="1">
    <source>
        <dbReference type="ARBA" id="ARBA00004141"/>
    </source>
</evidence>
<dbReference type="RefSeq" id="WP_088647865.1">
    <property type="nucleotide sequence ID" value="NZ_AQQR01000001.1"/>
</dbReference>
<keyword evidence="2 5" id="KW-0812">Transmembrane</keyword>
<evidence type="ECO:0000313" key="7">
    <source>
        <dbReference type="EMBL" id="OWU77273.1"/>
    </source>
</evidence>
<dbReference type="GO" id="GO:0016020">
    <property type="term" value="C:membrane"/>
    <property type="evidence" value="ECO:0007669"/>
    <property type="project" value="UniProtKB-SubCell"/>
</dbReference>
<proteinExistence type="predicted"/>
<evidence type="ECO:0000256" key="4">
    <source>
        <dbReference type="ARBA" id="ARBA00023136"/>
    </source>
</evidence>
<feature type="domain" description="Yip1" evidence="6">
    <location>
        <begin position="14"/>
        <end position="179"/>
    </location>
</feature>
<keyword evidence="4 5" id="KW-0472">Membrane</keyword>
<dbReference type="Proteomes" id="UP000215377">
    <property type="component" value="Unassembled WGS sequence"/>
</dbReference>
<dbReference type="Pfam" id="PF04893">
    <property type="entry name" value="Yip1"/>
    <property type="match status" value="1"/>
</dbReference>
<feature type="transmembrane region" description="Helical" evidence="5">
    <location>
        <begin position="33"/>
        <end position="58"/>
    </location>
</feature>
<name>A0A225NQW8_9RHOB</name>
<comment type="subcellular location">
    <subcellularLocation>
        <location evidence="1">Membrane</location>
        <topology evidence="1">Multi-pass membrane protein</topology>
    </subcellularLocation>
</comment>
<protein>
    <recommendedName>
        <fullName evidence="6">Yip1 domain-containing protein</fullName>
    </recommendedName>
</protein>
<organism evidence="7 8">
    <name type="scientific">Marinibacterium profundimaris</name>
    <dbReference type="NCBI Taxonomy" id="1679460"/>
    <lineage>
        <taxon>Bacteria</taxon>
        <taxon>Pseudomonadati</taxon>
        <taxon>Pseudomonadota</taxon>
        <taxon>Alphaproteobacteria</taxon>
        <taxon>Rhodobacterales</taxon>
        <taxon>Paracoccaceae</taxon>
        <taxon>Marinibacterium</taxon>
    </lineage>
</organism>
<sequence>MSGQDWGALALLTVKDPAEAARQVMAMGLPRQVLWLALIVVSLLNTILLFTPAIVAGLPVLLPGVLANPVPYFLLVSVGLVVMIHVIWWIGAKMGGTGSLDDVAAVMIWMQALRVAVQAVSLVLQFLFPIFTLFLAVAVGVYSLYILLHFIDQAHRMGSLARSAGVLIASVLALALAMTLLLTLVGGPMGEAIPNV</sequence>
<dbReference type="InterPro" id="IPR006977">
    <property type="entry name" value="Yip1_dom"/>
</dbReference>
<evidence type="ECO:0000256" key="3">
    <source>
        <dbReference type="ARBA" id="ARBA00022989"/>
    </source>
</evidence>
<evidence type="ECO:0000313" key="8">
    <source>
        <dbReference type="Proteomes" id="UP000215377"/>
    </source>
</evidence>
<evidence type="ECO:0000259" key="6">
    <source>
        <dbReference type="Pfam" id="PF04893"/>
    </source>
</evidence>
<feature type="transmembrane region" description="Helical" evidence="5">
    <location>
        <begin position="103"/>
        <end position="124"/>
    </location>
</feature>
<gene>
    <name evidence="7" type="ORF">ATO3_00600</name>
</gene>
<accession>A0A225NQW8</accession>